<dbReference type="PRINTS" id="PR00727">
    <property type="entry name" value="LEADERPTASE"/>
</dbReference>
<dbReference type="PROSITE" id="PS00761">
    <property type="entry name" value="SPASE_I_3"/>
    <property type="match status" value="1"/>
</dbReference>
<reference evidence="7" key="1">
    <citation type="journal article" date="2015" name="Nature">
        <title>Complex archaea that bridge the gap between prokaryotes and eukaryotes.</title>
        <authorList>
            <person name="Spang A."/>
            <person name="Saw J.H."/>
            <person name="Jorgensen S.L."/>
            <person name="Zaremba-Niedzwiedzka K."/>
            <person name="Martijn J."/>
            <person name="Lind A.E."/>
            <person name="van Eijk R."/>
            <person name="Schleper C."/>
            <person name="Guy L."/>
            <person name="Ettema T.J."/>
        </authorList>
    </citation>
    <scope>NUCLEOTIDE SEQUENCE</scope>
</reference>
<dbReference type="EC" id="3.4.21.89" evidence="3"/>
<evidence type="ECO:0000256" key="1">
    <source>
        <dbReference type="ARBA" id="ARBA00000677"/>
    </source>
</evidence>
<feature type="transmembrane region" description="Helical" evidence="5">
    <location>
        <begin position="123"/>
        <end position="143"/>
    </location>
</feature>
<dbReference type="Pfam" id="PF10502">
    <property type="entry name" value="Peptidase_S26"/>
    <property type="match status" value="2"/>
</dbReference>
<dbReference type="InterPro" id="IPR000223">
    <property type="entry name" value="Pept_S26A_signal_pept_1"/>
</dbReference>
<dbReference type="InterPro" id="IPR036286">
    <property type="entry name" value="LexA/Signal_pep-like_sf"/>
</dbReference>
<comment type="caution">
    <text evidence="7">The sequence shown here is derived from an EMBL/GenBank/DDBJ whole genome shotgun (WGS) entry which is preliminary data.</text>
</comment>
<keyword evidence="5" id="KW-0812">Transmembrane</keyword>
<keyword evidence="4" id="KW-0378">Hydrolase</keyword>
<comment type="catalytic activity">
    <reaction evidence="1">
        <text>Cleavage of hydrophobic, N-terminal signal or leader sequences from secreted and periplasmic proteins.</text>
        <dbReference type="EC" id="3.4.21.89"/>
    </reaction>
</comment>
<dbReference type="SUPFAM" id="SSF51306">
    <property type="entry name" value="LexA/Signal peptidase"/>
    <property type="match status" value="2"/>
</dbReference>
<gene>
    <name evidence="7" type="ORF">LCGC14_1055810</name>
</gene>
<protein>
    <recommendedName>
        <fullName evidence="3">signal peptidase I</fullName>
        <ecNumber evidence="3">3.4.21.89</ecNumber>
    </recommendedName>
</protein>
<evidence type="ECO:0000256" key="4">
    <source>
        <dbReference type="ARBA" id="ARBA00022801"/>
    </source>
</evidence>
<evidence type="ECO:0000256" key="3">
    <source>
        <dbReference type="ARBA" id="ARBA00013208"/>
    </source>
</evidence>
<dbReference type="GO" id="GO:0009003">
    <property type="term" value="F:signal peptidase activity"/>
    <property type="evidence" value="ECO:0007669"/>
    <property type="project" value="UniProtKB-EC"/>
</dbReference>
<keyword evidence="5" id="KW-1133">Transmembrane helix</keyword>
<evidence type="ECO:0000259" key="6">
    <source>
        <dbReference type="Pfam" id="PF10502"/>
    </source>
</evidence>
<feature type="transmembrane region" description="Helical" evidence="5">
    <location>
        <begin position="54"/>
        <end position="74"/>
    </location>
</feature>
<evidence type="ECO:0000256" key="2">
    <source>
        <dbReference type="ARBA" id="ARBA00009370"/>
    </source>
</evidence>
<dbReference type="InterPro" id="IPR043739">
    <property type="entry name" value="DUF5684"/>
</dbReference>
<dbReference type="PANTHER" id="PTHR43390:SF1">
    <property type="entry name" value="CHLOROPLAST PROCESSING PEPTIDASE"/>
    <property type="match status" value="1"/>
</dbReference>
<dbReference type="InterPro" id="IPR019533">
    <property type="entry name" value="Peptidase_S26"/>
</dbReference>
<dbReference type="GO" id="GO:0006465">
    <property type="term" value="P:signal peptide processing"/>
    <property type="evidence" value="ECO:0007669"/>
    <property type="project" value="InterPro"/>
</dbReference>
<feature type="transmembrane region" description="Helical" evidence="5">
    <location>
        <begin position="6"/>
        <end position="25"/>
    </location>
</feature>
<organism evidence="7">
    <name type="scientific">marine sediment metagenome</name>
    <dbReference type="NCBI Taxonomy" id="412755"/>
    <lineage>
        <taxon>unclassified sequences</taxon>
        <taxon>metagenomes</taxon>
        <taxon>ecological metagenomes</taxon>
    </lineage>
</organism>
<accession>A0A0F9QTI5</accession>
<keyword evidence="5" id="KW-0472">Membrane</keyword>
<feature type="domain" description="Peptidase S26" evidence="6">
    <location>
        <begin position="124"/>
        <end position="381"/>
    </location>
</feature>
<dbReference type="PANTHER" id="PTHR43390">
    <property type="entry name" value="SIGNAL PEPTIDASE I"/>
    <property type="match status" value="1"/>
</dbReference>
<comment type="similarity">
    <text evidence="2">Belongs to the peptidase S26 family.</text>
</comment>
<dbReference type="EMBL" id="LAZR01004446">
    <property type="protein sequence ID" value="KKN08523.1"/>
    <property type="molecule type" value="Genomic_DNA"/>
</dbReference>
<dbReference type="GO" id="GO:0016020">
    <property type="term" value="C:membrane"/>
    <property type="evidence" value="ECO:0007669"/>
    <property type="project" value="InterPro"/>
</dbReference>
<sequence>MNATQWIIFILVIQVIHFLGTWKLYVKAGRQSWEAAVPIYNAIILMKIINRPTWWTVLLFVPIINLLMFPIIWIETIRSFGRNSLKETWLVLLTLGFYIYYVNYALDVTYIKDRSLLPKTATGEWVSSIAFAVIAATLVHTYFIQPYVIPTPSLERTLRVGDLLFVSKFHYGARTPMTTIAAPMVHDTLPVLGIKSYLSKPQLPYFRLPGFTKVDRNDIVVFSWPADTVRQFYKREEGVDKPIDKKSNYVKRCVGIPGDSLEIRNGFVFINGEQLKLNDRAKPMFQRVVTVKNDISSYANLFGKENFKGRIIKMPLNILKKERASEILDAVDLNEVKRDSDYVYYAGYLNNQKVIDFLQVTSVPNMGLFNMSEDEKKSFEGKDGIVSIEQFTESNPNTRVFPQNKNLAATIDNFGPIYIPKKGATVPLNLKTLPYYKKIIKDYEHNTLGVAGNQITINEKVADSYTFKQDYYWMMGDNRHSSEDSRFWGYVPENHIVGTPIFIWMSVDNFNQGIFNWKPRWDRVFTTVNGDGEPVSYFRYFLIALVLYFVGSWLLKRRKTK</sequence>
<dbReference type="CDD" id="cd06530">
    <property type="entry name" value="S26_SPase_I"/>
    <property type="match status" value="2"/>
</dbReference>
<dbReference type="InterPro" id="IPR019758">
    <property type="entry name" value="Pept_S26A_signal_pept_1_CS"/>
</dbReference>
<evidence type="ECO:0000313" key="7">
    <source>
        <dbReference type="EMBL" id="KKN08523.1"/>
    </source>
</evidence>
<feature type="transmembrane region" description="Helical" evidence="5">
    <location>
        <begin position="537"/>
        <end position="555"/>
    </location>
</feature>
<dbReference type="Pfam" id="PF18936">
    <property type="entry name" value="DUF5684"/>
    <property type="match status" value="1"/>
</dbReference>
<dbReference type="AlphaFoldDB" id="A0A0F9QTI5"/>
<proteinExistence type="inferred from homology"/>
<evidence type="ECO:0000256" key="5">
    <source>
        <dbReference type="SAM" id="Phobius"/>
    </source>
</evidence>
<dbReference type="GO" id="GO:0004252">
    <property type="term" value="F:serine-type endopeptidase activity"/>
    <property type="evidence" value="ECO:0007669"/>
    <property type="project" value="InterPro"/>
</dbReference>
<dbReference type="Gene3D" id="2.10.109.10">
    <property type="entry name" value="Umud Fragment, subunit A"/>
    <property type="match status" value="1"/>
</dbReference>
<feature type="transmembrane region" description="Helical" evidence="5">
    <location>
        <begin position="89"/>
        <end position="111"/>
    </location>
</feature>
<feature type="domain" description="Peptidase S26" evidence="6">
    <location>
        <begin position="458"/>
        <end position="504"/>
    </location>
</feature>
<name>A0A0F9QTI5_9ZZZZ</name>
<dbReference type="NCBIfam" id="TIGR02227">
    <property type="entry name" value="sigpep_I_bact"/>
    <property type="match status" value="1"/>
</dbReference>